<organism evidence="2 3">
    <name type="scientific">Candidatus Falkowbacteria bacterium CG10_big_fil_rev_8_21_14_0_10_39_11</name>
    <dbReference type="NCBI Taxonomy" id="1974565"/>
    <lineage>
        <taxon>Bacteria</taxon>
        <taxon>Candidatus Falkowiibacteriota</taxon>
    </lineage>
</organism>
<gene>
    <name evidence="2" type="ORF">COT97_04845</name>
</gene>
<evidence type="ECO:0000313" key="3">
    <source>
        <dbReference type="Proteomes" id="UP000229901"/>
    </source>
</evidence>
<reference evidence="3" key="1">
    <citation type="submission" date="2017-09" db="EMBL/GenBank/DDBJ databases">
        <title>Depth-based differentiation of microbial function through sediment-hosted aquifers and enrichment of novel symbionts in the deep terrestrial subsurface.</title>
        <authorList>
            <person name="Probst A.J."/>
            <person name="Ladd B."/>
            <person name="Jarett J.K."/>
            <person name="Geller-Mcgrath D.E."/>
            <person name="Sieber C.M.K."/>
            <person name="Emerson J.B."/>
            <person name="Anantharaman K."/>
            <person name="Thomas B.C."/>
            <person name="Malmstrom R."/>
            <person name="Stieglmeier M."/>
            <person name="Klingl A."/>
            <person name="Woyke T."/>
            <person name="Ryan C.M."/>
            <person name="Banfield J.F."/>
        </authorList>
    </citation>
    <scope>NUCLEOTIDE SEQUENCE [LARGE SCALE GENOMIC DNA]</scope>
</reference>
<dbReference type="EMBL" id="PFAP01000037">
    <property type="protein sequence ID" value="PIR93762.1"/>
    <property type="molecule type" value="Genomic_DNA"/>
</dbReference>
<dbReference type="Proteomes" id="UP000229901">
    <property type="component" value="Unassembled WGS sequence"/>
</dbReference>
<keyword evidence="1" id="KW-1133">Transmembrane helix</keyword>
<accession>A0A2H0V3W1</accession>
<proteinExistence type="predicted"/>
<feature type="transmembrane region" description="Helical" evidence="1">
    <location>
        <begin position="12"/>
        <end position="38"/>
    </location>
</feature>
<evidence type="ECO:0000313" key="2">
    <source>
        <dbReference type="EMBL" id="PIR93762.1"/>
    </source>
</evidence>
<keyword evidence="1" id="KW-0472">Membrane</keyword>
<dbReference type="AlphaFoldDB" id="A0A2H0V3W1"/>
<name>A0A2H0V3W1_9BACT</name>
<feature type="transmembrane region" description="Helical" evidence="1">
    <location>
        <begin position="44"/>
        <end position="68"/>
    </location>
</feature>
<keyword evidence="1" id="KW-0812">Transmembrane</keyword>
<sequence>MKIGDIYHFVRRFLFEVMLFLFLQSVMMLVLAILVVLYPYTLNLLVALAFFIVGLISVYIMLRVGMIFHELKKMKKFLGK</sequence>
<protein>
    <submittedName>
        <fullName evidence="2">Uncharacterized protein</fullName>
    </submittedName>
</protein>
<comment type="caution">
    <text evidence="2">The sequence shown here is derived from an EMBL/GenBank/DDBJ whole genome shotgun (WGS) entry which is preliminary data.</text>
</comment>
<evidence type="ECO:0000256" key="1">
    <source>
        <dbReference type="SAM" id="Phobius"/>
    </source>
</evidence>